<evidence type="ECO:0000256" key="1">
    <source>
        <dbReference type="ARBA" id="ARBA00004370"/>
    </source>
</evidence>
<feature type="region of interest" description="Disordered" evidence="6">
    <location>
        <begin position="36"/>
        <end position="80"/>
    </location>
</feature>
<comment type="caution">
    <text evidence="5">Lacks conserved residue(s) required for the propagation of feature annotation.</text>
</comment>
<evidence type="ECO:0000256" key="4">
    <source>
        <dbReference type="ARBA" id="ARBA00023136"/>
    </source>
</evidence>
<keyword evidence="2 5" id="KW-0812">Transmembrane</keyword>
<feature type="transmembrane region" description="Helical" evidence="5">
    <location>
        <begin position="181"/>
        <end position="200"/>
    </location>
</feature>
<dbReference type="InParanoid" id="A0A1D3CTG5"/>
<evidence type="ECO:0000256" key="2">
    <source>
        <dbReference type="ARBA" id="ARBA00022692"/>
    </source>
</evidence>
<dbReference type="InterPro" id="IPR002994">
    <property type="entry name" value="Surf1/Shy1"/>
</dbReference>
<keyword evidence="5" id="KW-0496">Mitochondrion</keyword>
<dbReference type="FunCoup" id="A0A1D3CTG5">
    <property type="interactions" value="3"/>
</dbReference>
<comment type="similarity">
    <text evidence="5">Belongs to the SURF1 family.</text>
</comment>
<keyword evidence="3 5" id="KW-1133">Transmembrane helix</keyword>
<gene>
    <name evidence="7" type="ORF">cyc_00335</name>
</gene>
<comment type="subcellular location">
    <subcellularLocation>
        <location evidence="1">Membrane</location>
    </subcellularLocation>
    <subcellularLocation>
        <location evidence="5">Mitochondrion inner membrane</location>
        <topology evidence="5">Multi-pass membrane protein</topology>
    </subcellularLocation>
</comment>
<dbReference type="GO" id="GO:0005743">
    <property type="term" value="C:mitochondrial inner membrane"/>
    <property type="evidence" value="ECO:0007669"/>
    <property type="project" value="UniProtKB-SubCell"/>
</dbReference>
<protein>
    <recommendedName>
        <fullName evidence="5">SURF1-like protein</fullName>
    </recommendedName>
</protein>
<dbReference type="PANTHER" id="PTHR23427">
    <property type="entry name" value="SURFEIT LOCUS PROTEIN"/>
    <property type="match status" value="1"/>
</dbReference>
<keyword evidence="5" id="KW-0999">Mitochondrion inner membrane</keyword>
<keyword evidence="4 5" id="KW-0472">Membrane</keyword>
<reference evidence="7 8" key="1">
    <citation type="journal article" date="2016" name="BMC Genomics">
        <title>Comparative genomics reveals Cyclospora cayetanensis possesses coccidia-like metabolism and invasion components but unique surface antigens.</title>
        <authorList>
            <person name="Liu S."/>
            <person name="Wang L."/>
            <person name="Zheng H."/>
            <person name="Xu Z."/>
            <person name="Roellig D.M."/>
            <person name="Li N."/>
            <person name="Frace M.A."/>
            <person name="Tang K."/>
            <person name="Arrowood M.J."/>
            <person name="Moss D.M."/>
            <person name="Zhang L."/>
            <person name="Feng Y."/>
            <person name="Xiao L."/>
        </authorList>
    </citation>
    <scope>NUCLEOTIDE SEQUENCE [LARGE SCALE GENOMIC DNA]</scope>
    <source>
        <strain evidence="7 8">CHN_HEN01</strain>
    </source>
</reference>
<dbReference type="VEuPathDB" id="ToxoDB:LOC34617529"/>
<proteinExistence type="inferred from homology"/>
<organism evidence="7 8">
    <name type="scientific">Cyclospora cayetanensis</name>
    <dbReference type="NCBI Taxonomy" id="88456"/>
    <lineage>
        <taxon>Eukaryota</taxon>
        <taxon>Sar</taxon>
        <taxon>Alveolata</taxon>
        <taxon>Apicomplexa</taxon>
        <taxon>Conoidasida</taxon>
        <taxon>Coccidia</taxon>
        <taxon>Eucoccidiorida</taxon>
        <taxon>Eimeriorina</taxon>
        <taxon>Eimeriidae</taxon>
        <taxon>Cyclospora</taxon>
    </lineage>
</organism>
<evidence type="ECO:0000313" key="8">
    <source>
        <dbReference type="Proteomes" id="UP000095192"/>
    </source>
</evidence>
<evidence type="ECO:0000256" key="5">
    <source>
        <dbReference type="RuleBase" id="RU363076"/>
    </source>
</evidence>
<comment type="function">
    <text evidence="5">Probably involved in the biogenesis of the COX complex.</text>
</comment>
<evidence type="ECO:0000256" key="3">
    <source>
        <dbReference type="ARBA" id="ARBA00022989"/>
    </source>
</evidence>
<keyword evidence="8" id="KW-1185">Reference proteome</keyword>
<sequence>MVGNCRAGRITLLPVAYYHHGERCTAEAGVSEIGHKLPKDSKSTLGGNQSCEEGPTGEAQRIESGDTKLPQKATAATAAPRDRHPLVVASKCDKSAATFWGFSPIPFVARGRTMPGQRLLPCTPEDAAILSKSETKYPSPQEVDGGIIVRIIAAKDAHRVSSPVLRVVRNRQYGIRKGERLRLALGGGLFTSVLVALGFWQLRRMEEKKQLIEYRRSHLATQPTVVTSSPFPWTLKAAAYSKERRHQTEVAAESASHIQPDAHVAEPASASSGVYASHRKTLGTSLVNHALDDNLDIVQHQEGAAGPVGTKGHRSGHLLAAASEDAIEAAVASWAYTPVVLHGVLDSTTELLVGPRPGLEVGTPGYCVVSPLRLKDGWSRTEPVGHVIVRGILEPGEVANSSFKSLMLKNRPHDGQFHVLNPRDLAKATPGIPNRAEAALLMVNAYSIVYDDDVLHQPEADAARTGSSCNVANRFMNYQHKQKADYLLFYADEHTHFNYACQWFLMGLCTAAMTVYKLIEVSRWRW</sequence>
<evidence type="ECO:0000256" key="6">
    <source>
        <dbReference type="SAM" id="MobiDB-lite"/>
    </source>
</evidence>
<dbReference type="EMBL" id="JROU02002034">
    <property type="protein sequence ID" value="OEH74472.1"/>
    <property type="molecule type" value="Genomic_DNA"/>
</dbReference>
<name>A0A1D3CTG5_9EIME</name>
<dbReference type="Proteomes" id="UP000095192">
    <property type="component" value="Unassembled WGS sequence"/>
</dbReference>
<dbReference type="Pfam" id="PF02104">
    <property type="entry name" value="SURF1"/>
    <property type="match status" value="2"/>
</dbReference>
<dbReference type="PANTHER" id="PTHR23427:SF2">
    <property type="entry name" value="SURFEIT LOCUS PROTEIN 1"/>
    <property type="match status" value="1"/>
</dbReference>
<evidence type="ECO:0000313" key="7">
    <source>
        <dbReference type="EMBL" id="OEH74472.1"/>
    </source>
</evidence>
<comment type="caution">
    <text evidence="7">The sequence shown here is derived from an EMBL/GenBank/DDBJ whole genome shotgun (WGS) entry which is preliminary data.</text>
</comment>
<dbReference type="AlphaFoldDB" id="A0A1D3CTG5"/>
<accession>A0A1D3CTG5</accession>
<dbReference type="InterPro" id="IPR045214">
    <property type="entry name" value="Surf1/Surf4"/>
</dbReference>
<dbReference type="VEuPathDB" id="ToxoDB:cyc_00335"/>